<dbReference type="CDD" id="cd06267">
    <property type="entry name" value="PBP1_LacI_sugar_binding-like"/>
    <property type="match status" value="1"/>
</dbReference>
<dbReference type="Gene3D" id="1.10.260.40">
    <property type="entry name" value="lambda repressor-like DNA-binding domains"/>
    <property type="match status" value="1"/>
</dbReference>
<proteinExistence type="predicted"/>
<dbReference type="PROSITE" id="PS00356">
    <property type="entry name" value="HTH_LACI_1"/>
    <property type="match status" value="1"/>
</dbReference>
<dbReference type="AlphaFoldDB" id="A0A8J3VHJ3"/>
<accession>A0A8J3VHJ3</accession>
<evidence type="ECO:0000256" key="1">
    <source>
        <dbReference type="ARBA" id="ARBA00023015"/>
    </source>
</evidence>
<dbReference type="InterPro" id="IPR028082">
    <property type="entry name" value="Peripla_BP_I"/>
</dbReference>
<evidence type="ECO:0000259" key="4">
    <source>
        <dbReference type="PROSITE" id="PS50932"/>
    </source>
</evidence>
<gene>
    <name evidence="5" type="ORF">Rhe02_40350</name>
</gene>
<dbReference type="InterPro" id="IPR000843">
    <property type="entry name" value="HTH_LacI"/>
</dbReference>
<keyword evidence="1" id="KW-0805">Transcription regulation</keyword>
<protein>
    <submittedName>
        <fullName evidence="5">LacI family transcriptional regulator</fullName>
    </submittedName>
</protein>
<keyword evidence="3" id="KW-0804">Transcription</keyword>
<dbReference type="PANTHER" id="PTHR30146">
    <property type="entry name" value="LACI-RELATED TRANSCRIPTIONAL REPRESSOR"/>
    <property type="match status" value="1"/>
</dbReference>
<dbReference type="CDD" id="cd01392">
    <property type="entry name" value="HTH_LacI"/>
    <property type="match status" value="1"/>
</dbReference>
<dbReference type="PROSITE" id="PS50932">
    <property type="entry name" value="HTH_LACI_2"/>
    <property type="match status" value="1"/>
</dbReference>
<evidence type="ECO:0000313" key="6">
    <source>
        <dbReference type="Proteomes" id="UP000612899"/>
    </source>
</evidence>
<keyword evidence="2" id="KW-0238">DNA-binding</keyword>
<evidence type="ECO:0000256" key="3">
    <source>
        <dbReference type="ARBA" id="ARBA00023163"/>
    </source>
</evidence>
<dbReference type="PANTHER" id="PTHR30146:SF109">
    <property type="entry name" value="HTH-TYPE TRANSCRIPTIONAL REGULATOR GALS"/>
    <property type="match status" value="1"/>
</dbReference>
<evidence type="ECO:0000256" key="2">
    <source>
        <dbReference type="ARBA" id="ARBA00023125"/>
    </source>
</evidence>
<dbReference type="SUPFAM" id="SSF53822">
    <property type="entry name" value="Periplasmic binding protein-like I"/>
    <property type="match status" value="1"/>
</dbReference>
<dbReference type="Pfam" id="PF13377">
    <property type="entry name" value="Peripla_BP_3"/>
    <property type="match status" value="1"/>
</dbReference>
<dbReference type="Gene3D" id="3.40.50.2300">
    <property type="match status" value="2"/>
</dbReference>
<dbReference type="SUPFAM" id="SSF47413">
    <property type="entry name" value="lambda repressor-like DNA-binding domains"/>
    <property type="match status" value="1"/>
</dbReference>
<dbReference type="Proteomes" id="UP000612899">
    <property type="component" value="Unassembled WGS sequence"/>
</dbReference>
<dbReference type="GO" id="GO:0000976">
    <property type="term" value="F:transcription cis-regulatory region binding"/>
    <property type="evidence" value="ECO:0007669"/>
    <property type="project" value="TreeGrafter"/>
</dbReference>
<reference evidence="5" key="1">
    <citation type="submission" date="2021-01" db="EMBL/GenBank/DDBJ databases">
        <title>Whole genome shotgun sequence of Rhizocola hellebori NBRC 109834.</title>
        <authorList>
            <person name="Komaki H."/>
            <person name="Tamura T."/>
        </authorList>
    </citation>
    <scope>NUCLEOTIDE SEQUENCE</scope>
    <source>
        <strain evidence="5">NBRC 109834</strain>
    </source>
</reference>
<keyword evidence="6" id="KW-1185">Reference proteome</keyword>
<dbReference type="InterPro" id="IPR010982">
    <property type="entry name" value="Lambda_DNA-bd_dom_sf"/>
</dbReference>
<organism evidence="5 6">
    <name type="scientific">Rhizocola hellebori</name>
    <dbReference type="NCBI Taxonomy" id="1392758"/>
    <lineage>
        <taxon>Bacteria</taxon>
        <taxon>Bacillati</taxon>
        <taxon>Actinomycetota</taxon>
        <taxon>Actinomycetes</taxon>
        <taxon>Micromonosporales</taxon>
        <taxon>Micromonosporaceae</taxon>
        <taxon>Rhizocola</taxon>
    </lineage>
</organism>
<sequence length="337" mass="35812">MEDVAQVAGVSRATVSRVINGVRNVDPELHEVVWRAVNATGYVPNRAARSLVTRRTGSVALLVSDSEDHSVNDPFMSRFFTDPYFGRVVGGVLSVLRPTGVHLALMLAGTDEARVKVVGDLRQGHADGVVILSLHPGDTLPRLIADAGIPAVLFGRPAIPTPISYVDVANDRGAAMAAEHLIARGCERIGIISGPADVPASQDRLAGFRQAMARHGHAYIPCVEGNFTLASGEAGMRKLLAEEPGLDGVFALNDLMAQGAVHALRELDRAVPDEVAVIGFDDSTPALAARPTLTTVRHPMEDMAAEAVRLLIARIDDPSTRVTSVIFEPSLVVRHSA</sequence>
<comment type="caution">
    <text evidence="5">The sequence shown here is derived from an EMBL/GenBank/DDBJ whole genome shotgun (WGS) entry which is preliminary data.</text>
</comment>
<dbReference type="Pfam" id="PF00356">
    <property type="entry name" value="LacI"/>
    <property type="match status" value="1"/>
</dbReference>
<feature type="domain" description="HTH lacI-type" evidence="4">
    <location>
        <begin position="1"/>
        <end position="53"/>
    </location>
</feature>
<dbReference type="InterPro" id="IPR046335">
    <property type="entry name" value="LacI/GalR-like_sensor"/>
</dbReference>
<dbReference type="GO" id="GO:0003700">
    <property type="term" value="F:DNA-binding transcription factor activity"/>
    <property type="evidence" value="ECO:0007669"/>
    <property type="project" value="TreeGrafter"/>
</dbReference>
<evidence type="ECO:0000313" key="5">
    <source>
        <dbReference type="EMBL" id="GIH05968.1"/>
    </source>
</evidence>
<dbReference type="SMART" id="SM00354">
    <property type="entry name" value="HTH_LACI"/>
    <property type="match status" value="1"/>
</dbReference>
<name>A0A8J3VHJ3_9ACTN</name>
<dbReference type="EMBL" id="BONY01000023">
    <property type="protein sequence ID" value="GIH05968.1"/>
    <property type="molecule type" value="Genomic_DNA"/>
</dbReference>